<dbReference type="Proteomes" id="UP001237642">
    <property type="component" value="Unassembled WGS sequence"/>
</dbReference>
<dbReference type="CDD" id="cd06555">
    <property type="entry name" value="ASCH_PF0470_like"/>
    <property type="match status" value="1"/>
</dbReference>
<reference evidence="2" key="2">
    <citation type="submission" date="2023-05" db="EMBL/GenBank/DDBJ databases">
        <authorList>
            <person name="Schelkunov M.I."/>
        </authorList>
    </citation>
    <scope>NUCLEOTIDE SEQUENCE</scope>
    <source>
        <strain evidence="2">Hsosn_3</strain>
        <tissue evidence="2">Leaf</tissue>
    </source>
</reference>
<dbReference type="InterPro" id="IPR007374">
    <property type="entry name" value="ASCH_domain"/>
</dbReference>
<evidence type="ECO:0000313" key="2">
    <source>
        <dbReference type="EMBL" id="KAK1379349.1"/>
    </source>
</evidence>
<proteinExistence type="predicted"/>
<dbReference type="InterPro" id="IPR015947">
    <property type="entry name" value="PUA-like_sf"/>
</dbReference>
<name>A0AAD8I6G2_9APIA</name>
<organism evidence="2 3">
    <name type="scientific">Heracleum sosnowskyi</name>
    <dbReference type="NCBI Taxonomy" id="360622"/>
    <lineage>
        <taxon>Eukaryota</taxon>
        <taxon>Viridiplantae</taxon>
        <taxon>Streptophyta</taxon>
        <taxon>Embryophyta</taxon>
        <taxon>Tracheophyta</taxon>
        <taxon>Spermatophyta</taxon>
        <taxon>Magnoliopsida</taxon>
        <taxon>eudicotyledons</taxon>
        <taxon>Gunneridae</taxon>
        <taxon>Pentapetalae</taxon>
        <taxon>asterids</taxon>
        <taxon>campanulids</taxon>
        <taxon>Apiales</taxon>
        <taxon>Apiaceae</taxon>
        <taxon>Apioideae</taxon>
        <taxon>apioid superclade</taxon>
        <taxon>Tordylieae</taxon>
        <taxon>Tordyliinae</taxon>
        <taxon>Heracleum</taxon>
    </lineage>
</organism>
<dbReference type="EMBL" id="JAUIZM010000006">
    <property type="protein sequence ID" value="KAK1379349.1"/>
    <property type="molecule type" value="Genomic_DNA"/>
</dbReference>
<dbReference type="Pfam" id="PF04266">
    <property type="entry name" value="ASCH"/>
    <property type="match status" value="1"/>
</dbReference>
<dbReference type="AlphaFoldDB" id="A0AAD8I6G2"/>
<keyword evidence="3" id="KW-1185">Reference proteome</keyword>
<gene>
    <name evidence="2" type="ORF">POM88_026093</name>
</gene>
<evidence type="ECO:0000259" key="1">
    <source>
        <dbReference type="SMART" id="SM01022"/>
    </source>
</evidence>
<dbReference type="PANTHER" id="PTHR34204:SF2">
    <property type="entry name" value="RNA-BINDING ASCH DOMAIN PROTEIN"/>
    <property type="match status" value="1"/>
</dbReference>
<evidence type="ECO:0000313" key="3">
    <source>
        <dbReference type="Proteomes" id="UP001237642"/>
    </source>
</evidence>
<comment type="caution">
    <text evidence="2">The sequence shown here is derived from an EMBL/GenBank/DDBJ whole genome shotgun (WGS) entry which is preliminary data.</text>
</comment>
<dbReference type="Gene3D" id="2.30.130.30">
    <property type="entry name" value="Hypothetical protein"/>
    <property type="match status" value="1"/>
</dbReference>
<feature type="domain" description="ASCH" evidence="1">
    <location>
        <begin position="97"/>
        <end position="200"/>
    </location>
</feature>
<sequence>MEEEECIQQVLKLTLIDGSLGVLDLGLNPQFCSHLLQHDDDDSLPASPYPLYKNLASALFKSISQNIHTHKQQEWIQLIRDKGSQLLQVFKMINFHLHVRQPFFSHLKDGLKTVEGRCAVGDYTRMSPGALILFNKCLVLQVQDVCKYASFSEMLEAESIEKVLPGVKALEQGVQIYRNFYPEEKERLSGVLAIRVTKPSSQLSDFMASILRGLSYEGVQRLVGMGIVHTEGTSLVALPPPR</sequence>
<reference evidence="2" key="1">
    <citation type="submission" date="2023-02" db="EMBL/GenBank/DDBJ databases">
        <title>Genome of toxic invasive species Heracleum sosnowskyi carries increased number of genes despite the absence of recent whole-genome duplications.</title>
        <authorList>
            <person name="Schelkunov M."/>
            <person name="Shtratnikova V."/>
            <person name="Makarenko M."/>
            <person name="Klepikova A."/>
            <person name="Omelchenko D."/>
            <person name="Novikova G."/>
            <person name="Obukhova E."/>
            <person name="Bogdanov V."/>
            <person name="Penin A."/>
            <person name="Logacheva M."/>
        </authorList>
    </citation>
    <scope>NUCLEOTIDE SEQUENCE</scope>
    <source>
        <strain evidence="2">Hsosn_3</strain>
        <tissue evidence="2">Leaf</tissue>
    </source>
</reference>
<dbReference type="SUPFAM" id="SSF88697">
    <property type="entry name" value="PUA domain-like"/>
    <property type="match status" value="1"/>
</dbReference>
<accession>A0AAD8I6G2</accession>
<dbReference type="PANTHER" id="PTHR34204">
    <property type="entry name" value="RNA-BINDING ASCH DOMAIN PROTEIN"/>
    <property type="match status" value="1"/>
</dbReference>
<dbReference type="SMART" id="SM01022">
    <property type="entry name" value="ASCH"/>
    <property type="match status" value="1"/>
</dbReference>
<protein>
    <submittedName>
        <fullName evidence="2">ASCH domain-containing protein</fullName>
    </submittedName>
</protein>